<name>A0A1I0ERD6_9FIRM</name>
<evidence type="ECO:0000256" key="1">
    <source>
        <dbReference type="ARBA" id="ARBA00010990"/>
    </source>
</evidence>
<keyword evidence="5" id="KW-1185">Reference proteome</keyword>
<dbReference type="InterPro" id="IPR008278">
    <property type="entry name" value="4-PPantetheinyl_Trfase_dom"/>
</dbReference>
<organism evidence="4 5">
    <name type="scientific">[Clostridium] aminophilum</name>
    <dbReference type="NCBI Taxonomy" id="1526"/>
    <lineage>
        <taxon>Bacteria</taxon>
        <taxon>Bacillati</taxon>
        <taxon>Bacillota</taxon>
        <taxon>Clostridia</taxon>
        <taxon>Lachnospirales</taxon>
        <taxon>Lachnospiraceae</taxon>
    </lineage>
</organism>
<dbReference type="InterPro" id="IPR050559">
    <property type="entry name" value="P-Pant_transferase_sf"/>
</dbReference>
<keyword evidence="2 4" id="KW-0808">Transferase</keyword>
<accession>A0A1I0ERD6</accession>
<dbReference type="Pfam" id="PF01648">
    <property type="entry name" value="ACPS"/>
    <property type="match status" value="1"/>
</dbReference>
<evidence type="ECO:0000313" key="5">
    <source>
        <dbReference type="Proteomes" id="UP000199820"/>
    </source>
</evidence>
<evidence type="ECO:0000259" key="3">
    <source>
        <dbReference type="Pfam" id="PF01648"/>
    </source>
</evidence>
<dbReference type="PANTHER" id="PTHR12215">
    <property type="entry name" value="PHOSPHOPANTETHEINE TRANSFERASE"/>
    <property type="match status" value="1"/>
</dbReference>
<dbReference type="GO" id="GO:0000287">
    <property type="term" value="F:magnesium ion binding"/>
    <property type="evidence" value="ECO:0007669"/>
    <property type="project" value="InterPro"/>
</dbReference>
<reference evidence="4 5" key="1">
    <citation type="submission" date="2016-10" db="EMBL/GenBank/DDBJ databases">
        <authorList>
            <person name="de Groot N.N."/>
        </authorList>
    </citation>
    <scope>NUCLEOTIDE SEQUENCE [LARGE SCALE GENOMIC DNA]</scope>
    <source>
        <strain evidence="4 5">KH1P1</strain>
    </source>
</reference>
<dbReference type="GO" id="GO:0019878">
    <property type="term" value="P:lysine biosynthetic process via aminoadipic acid"/>
    <property type="evidence" value="ECO:0007669"/>
    <property type="project" value="TreeGrafter"/>
</dbReference>
<dbReference type="Gene3D" id="3.90.470.20">
    <property type="entry name" value="4'-phosphopantetheinyl transferase domain"/>
    <property type="match status" value="2"/>
</dbReference>
<dbReference type="GO" id="GO:0005829">
    <property type="term" value="C:cytosol"/>
    <property type="evidence" value="ECO:0007669"/>
    <property type="project" value="TreeGrafter"/>
</dbReference>
<gene>
    <name evidence="4" type="ORF">SAMN04487771_10209</name>
</gene>
<proteinExistence type="inferred from homology"/>
<protein>
    <submittedName>
        <fullName evidence="4">Phosphopantetheinyl transferase</fullName>
    </submittedName>
</protein>
<evidence type="ECO:0000256" key="2">
    <source>
        <dbReference type="ARBA" id="ARBA00022679"/>
    </source>
</evidence>
<dbReference type="PANTHER" id="PTHR12215:SF10">
    <property type="entry name" value="L-AMINOADIPATE-SEMIALDEHYDE DEHYDROGENASE-PHOSPHOPANTETHEINYL TRANSFERASE"/>
    <property type="match status" value="1"/>
</dbReference>
<dbReference type="Proteomes" id="UP000199820">
    <property type="component" value="Unassembled WGS sequence"/>
</dbReference>
<dbReference type="SUPFAM" id="SSF56214">
    <property type="entry name" value="4'-phosphopantetheinyl transferase"/>
    <property type="match status" value="2"/>
</dbReference>
<dbReference type="RefSeq" id="WP_074649454.1">
    <property type="nucleotide sequence ID" value="NZ_FOIL01000020.1"/>
</dbReference>
<sequence>MIYVVEADFAHLNISLEEWMPLLNPQRQEKAMQYRFYKDRALCVFSWLLLRFSLKKEYRITEMPEFEYSEYGKPKLSGSEIRFNLSHCDTAVACGVDRKEIGVDVQDFSPLLHGVTGRFLTQREKEEAESIREEELKCKELARMWSLKEAYGKYLGVGLQYPAERTDFSGIRCDGRWQEAEELRVMSRRFQHCALAVCSENEMVCRKIRLEEILG</sequence>
<dbReference type="GO" id="GO:0008897">
    <property type="term" value="F:holo-[acyl-carrier-protein] synthase activity"/>
    <property type="evidence" value="ECO:0007669"/>
    <property type="project" value="InterPro"/>
</dbReference>
<dbReference type="AlphaFoldDB" id="A0A1I0ERD6"/>
<dbReference type="InterPro" id="IPR037143">
    <property type="entry name" value="4-PPantetheinyl_Trfase_dom_sf"/>
</dbReference>
<evidence type="ECO:0000313" key="4">
    <source>
        <dbReference type="EMBL" id="SET47378.1"/>
    </source>
</evidence>
<comment type="similarity">
    <text evidence="1">Belongs to the P-Pant transferase superfamily. Gsp/Sfp/HetI/AcpT family.</text>
</comment>
<dbReference type="EMBL" id="FOIL01000020">
    <property type="protein sequence ID" value="SET47378.1"/>
    <property type="molecule type" value="Genomic_DNA"/>
</dbReference>
<dbReference type="OrthoDB" id="9808281at2"/>
<feature type="domain" description="4'-phosphopantetheinyl transferase" evidence="3">
    <location>
        <begin position="101"/>
        <end position="197"/>
    </location>
</feature>